<evidence type="ECO:0000313" key="3">
    <source>
        <dbReference type="EMBL" id="CAF3716766.1"/>
    </source>
</evidence>
<feature type="transmembrane region" description="Helical" evidence="1">
    <location>
        <begin position="126"/>
        <end position="151"/>
    </location>
</feature>
<reference evidence="2" key="1">
    <citation type="submission" date="2021-02" db="EMBL/GenBank/DDBJ databases">
        <authorList>
            <person name="Nowell W R."/>
        </authorList>
    </citation>
    <scope>NUCLEOTIDE SEQUENCE</scope>
</reference>
<evidence type="ECO:0000256" key="1">
    <source>
        <dbReference type="SAM" id="Phobius"/>
    </source>
</evidence>
<keyword evidence="4" id="KW-1185">Reference proteome</keyword>
<dbReference type="EMBL" id="CAJOBC010002125">
    <property type="protein sequence ID" value="CAF3716766.1"/>
    <property type="molecule type" value="Genomic_DNA"/>
</dbReference>
<keyword evidence="1" id="KW-0472">Membrane</keyword>
<keyword evidence="1" id="KW-1133">Transmembrane helix</keyword>
<dbReference type="AlphaFoldDB" id="A0A814CFK9"/>
<dbReference type="Proteomes" id="UP000663829">
    <property type="component" value="Unassembled WGS sequence"/>
</dbReference>
<dbReference type="Gene3D" id="1.20.140.150">
    <property type="match status" value="1"/>
</dbReference>
<dbReference type="EMBL" id="CAJNOQ010002125">
    <property type="protein sequence ID" value="CAF0940185.1"/>
    <property type="molecule type" value="Genomic_DNA"/>
</dbReference>
<organism evidence="2 4">
    <name type="scientific">Didymodactylos carnosus</name>
    <dbReference type="NCBI Taxonomy" id="1234261"/>
    <lineage>
        <taxon>Eukaryota</taxon>
        <taxon>Metazoa</taxon>
        <taxon>Spiralia</taxon>
        <taxon>Gnathifera</taxon>
        <taxon>Rotifera</taxon>
        <taxon>Eurotatoria</taxon>
        <taxon>Bdelloidea</taxon>
        <taxon>Philodinida</taxon>
        <taxon>Philodinidae</taxon>
        <taxon>Didymodactylos</taxon>
    </lineage>
</organism>
<evidence type="ECO:0000313" key="2">
    <source>
        <dbReference type="EMBL" id="CAF0940185.1"/>
    </source>
</evidence>
<evidence type="ECO:0000313" key="4">
    <source>
        <dbReference type="Proteomes" id="UP000663829"/>
    </source>
</evidence>
<protein>
    <submittedName>
        <fullName evidence="2">Uncharacterized protein</fullName>
    </submittedName>
</protein>
<proteinExistence type="predicted"/>
<dbReference type="OrthoDB" id="10037332at2759"/>
<dbReference type="Proteomes" id="UP000681722">
    <property type="component" value="Unassembled WGS sequence"/>
</dbReference>
<name>A0A814CFK9_9BILA</name>
<comment type="caution">
    <text evidence="2">The sequence shown here is derived from an EMBL/GenBank/DDBJ whole genome shotgun (WGS) entry which is preliminary data.</text>
</comment>
<gene>
    <name evidence="2" type="ORF">GPM918_LOCUS10664</name>
    <name evidence="3" type="ORF">SRO942_LOCUS10665</name>
</gene>
<keyword evidence="1" id="KW-0812">Transmembrane</keyword>
<accession>A0A814CFK9</accession>
<sequence>MGYPRWKLIEHRKSDSLTVHIGLFDRCEDVFFKNGYLYNKTYPICDSNKYLPPSSPLTTRLCTIEYNDAHCQKLCNRLDKTLPACDYLSFTKGLIACTIVAACTIGLALIMTYSNLLINPFKYKTHIIVSSISLFLLFIGFAALLTTLIILGSYMQRDLFEYLYNLSNQLQRGNLNATQKANLERLIRSTATNDYDVRLNWSSGLEIVSLIMTTFSLITQVDPGTAAS</sequence>
<feature type="transmembrane region" description="Helical" evidence="1">
    <location>
        <begin position="93"/>
        <end position="114"/>
    </location>
</feature>